<dbReference type="RefSeq" id="WP_069477465.1">
    <property type="nucleotide sequence ID" value="NZ_CP017111.1"/>
</dbReference>
<protein>
    <recommendedName>
        <fullName evidence="4 9">D-3-phosphoglycerate dehydrogenase</fullName>
        <ecNumber evidence="9">1.1.1.95</ecNumber>
    </recommendedName>
</protein>
<evidence type="ECO:0000256" key="1">
    <source>
        <dbReference type="ARBA" id="ARBA00003800"/>
    </source>
</evidence>
<comment type="catalytic activity">
    <reaction evidence="8 9">
        <text>(2R)-3-phosphoglycerate + NAD(+) = 3-phosphooxypyruvate + NADH + H(+)</text>
        <dbReference type="Rhea" id="RHEA:12641"/>
        <dbReference type="ChEBI" id="CHEBI:15378"/>
        <dbReference type="ChEBI" id="CHEBI:18110"/>
        <dbReference type="ChEBI" id="CHEBI:57540"/>
        <dbReference type="ChEBI" id="CHEBI:57945"/>
        <dbReference type="ChEBI" id="CHEBI:58272"/>
        <dbReference type="EC" id="1.1.1.95"/>
    </reaction>
</comment>
<dbReference type="GO" id="GO:0004617">
    <property type="term" value="F:phosphoglycerate dehydrogenase activity"/>
    <property type="evidence" value="ECO:0007669"/>
    <property type="project" value="UniProtKB-UniRule"/>
</dbReference>
<dbReference type="InterPro" id="IPR029752">
    <property type="entry name" value="D-isomer_DH_CS1"/>
</dbReference>
<proteinExistence type="inferred from homology"/>
<dbReference type="CDD" id="cd12173">
    <property type="entry name" value="PGDH_4"/>
    <property type="match status" value="1"/>
</dbReference>
<keyword evidence="6 9" id="KW-0520">NAD</keyword>
<evidence type="ECO:0000313" key="12">
    <source>
        <dbReference type="Proteomes" id="UP000094609"/>
    </source>
</evidence>
<dbReference type="AlphaFoldDB" id="A0A1D7THY3"/>
<dbReference type="SUPFAM" id="SSF52283">
    <property type="entry name" value="Formate/glycerate dehydrogenase catalytic domain-like"/>
    <property type="match status" value="1"/>
</dbReference>
<dbReference type="SUPFAM" id="SSF143548">
    <property type="entry name" value="Serine metabolism enzymes domain"/>
    <property type="match status" value="1"/>
</dbReference>
<dbReference type="STRING" id="1193502.SHALO_0804"/>
<dbReference type="CDD" id="cd04902">
    <property type="entry name" value="ACT_3PGDH-xct"/>
    <property type="match status" value="1"/>
</dbReference>
<dbReference type="GO" id="GO:0051287">
    <property type="term" value="F:NAD binding"/>
    <property type="evidence" value="ECO:0007669"/>
    <property type="project" value="UniProtKB-UniRule"/>
</dbReference>
<comment type="function">
    <text evidence="1">Catalyzes the reversible oxidation of 3-phospho-D-glycerate to 3-phosphonooxypyruvate, the first step of the phosphorylated L-serine biosynthesis pathway. Also catalyzes the reversible oxidation of 2-hydroxyglutarate to 2-oxoglutarate.</text>
</comment>
<keyword evidence="12" id="KW-1185">Reference proteome</keyword>
<evidence type="ECO:0000256" key="4">
    <source>
        <dbReference type="ARBA" id="ARBA00021582"/>
    </source>
</evidence>
<dbReference type="Gene3D" id="3.40.50.720">
    <property type="entry name" value="NAD(P)-binding Rossmann-like Domain"/>
    <property type="match status" value="2"/>
</dbReference>
<keyword evidence="5 9" id="KW-0560">Oxidoreductase</keyword>
<evidence type="ECO:0000256" key="7">
    <source>
        <dbReference type="ARBA" id="ARBA00048126"/>
    </source>
</evidence>
<dbReference type="InterPro" id="IPR006140">
    <property type="entry name" value="D-isomer_DH_NAD-bd"/>
</dbReference>
<accession>A0A1D7THY3</accession>
<comment type="pathway">
    <text evidence="2 9">Amino-acid biosynthesis; L-serine biosynthesis; L-serine from 3-phospho-D-glycerate: step 1/3.</text>
</comment>
<evidence type="ECO:0000256" key="9">
    <source>
        <dbReference type="RuleBase" id="RU363003"/>
    </source>
</evidence>
<dbReference type="Pfam" id="PF19304">
    <property type="entry name" value="PGDH_inter"/>
    <property type="match status" value="1"/>
</dbReference>
<sequence>MKQKKIIVCDAIHEKGFAILRAEKDIEVIDAVRLPKDELLKIIGESDVAITRSSTDVDEKFLNAATNLKAIVRAGVGVDNVDQDGCSRRGIIAMNVPTANTIAAVELTMAHLLGCARSFTNANNHLKIDRVWNREKWYGVELCEKRLGVIGFGNIGSRVAIRAKAFGMEVVAYDPYISASKVTDLGMTYTENFNDILSCDFITIHTPKNKETINIISHDEIAKMKDGVRLINCARGGLYNEEALVEGIKSGKIAFAGIDVFSKEPATNHPLLDLEHICVTPHLGANTLESQEKIAIQAAENAISAARGISYPNALNLPIKAEDIPAFVEPYLELVQKMGFLAAQLNRSAIKSIKLELEGEIGGYAKSLLTFGIVGSLKEANENKINYVNAEFVAKEKNIESKFEVAASSSGYKNKVTLVLTTEKDVVSISGTVFGEDEQRIVGINGFKFDFKPKGKMIIFKNNDVPGVIAHIATILAKEGINIADFRLGRGAHQFAMAVILVDTDIDKKIITELTKLESCIWVEYAVL</sequence>
<dbReference type="InterPro" id="IPR036291">
    <property type="entry name" value="NAD(P)-bd_dom_sf"/>
</dbReference>
<dbReference type="Pfam" id="PF02826">
    <property type="entry name" value="2-Hacid_dh_C"/>
    <property type="match status" value="1"/>
</dbReference>
<keyword evidence="9" id="KW-0718">Serine biosynthesis</keyword>
<evidence type="ECO:0000256" key="5">
    <source>
        <dbReference type="ARBA" id="ARBA00023002"/>
    </source>
</evidence>
<evidence type="ECO:0000256" key="6">
    <source>
        <dbReference type="ARBA" id="ARBA00023027"/>
    </source>
</evidence>
<dbReference type="Pfam" id="PF01842">
    <property type="entry name" value="ACT"/>
    <property type="match status" value="1"/>
</dbReference>
<dbReference type="EMBL" id="CP017111">
    <property type="protein sequence ID" value="AOO64586.1"/>
    <property type="molecule type" value="Genomic_DNA"/>
</dbReference>
<dbReference type="InterPro" id="IPR006139">
    <property type="entry name" value="D-isomer_2_OHA_DH_cat_dom"/>
</dbReference>
<dbReference type="KEGG" id="shal:SHALO_0804"/>
<dbReference type="PANTHER" id="PTHR42938">
    <property type="entry name" value="FORMATE DEHYDROGENASE 1"/>
    <property type="match status" value="1"/>
</dbReference>
<feature type="domain" description="ACT" evidence="10">
    <location>
        <begin position="457"/>
        <end position="528"/>
    </location>
</feature>
<dbReference type="InterPro" id="IPR045626">
    <property type="entry name" value="PGDH_ASB_dom"/>
</dbReference>
<dbReference type="NCBIfam" id="TIGR01327">
    <property type="entry name" value="PGDH"/>
    <property type="match status" value="1"/>
</dbReference>
<evidence type="ECO:0000256" key="8">
    <source>
        <dbReference type="ARBA" id="ARBA00048731"/>
    </source>
</evidence>
<dbReference type="InterPro" id="IPR029009">
    <property type="entry name" value="ASB_dom_sf"/>
</dbReference>
<keyword evidence="9" id="KW-0028">Amino-acid biosynthesis</keyword>
<gene>
    <name evidence="11" type="ORF">SHALO_0804</name>
</gene>
<dbReference type="Gene3D" id="3.30.1330.90">
    <property type="entry name" value="D-3-phosphoglycerate dehydrogenase, domain 3"/>
    <property type="match status" value="1"/>
</dbReference>
<dbReference type="InterPro" id="IPR002912">
    <property type="entry name" value="ACT_dom"/>
</dbReference>
<evidence type="ECO:0000256" key="2">
    <source>
        <dbReference type="ARBA" id="ARBA00005216"/>
    </source>
</evidence>
<dbReference type="FunFam" id="3.40.50.720:FF:000021">
    <property type="entry name" value="D-3-phosphoglycerate dehydrogenase"/>
    <property type="match status" value="1"/>
</dbReference>
<dbReference type="InterPro" id="IPR045865">
    <property type="entry name" value="ACT-like_dom_sf"/>
</dbReference>
<reference evidence="12" key="1">
    <citation type="submission" date="2016-08" db="EMBL/GenBank/DDBJ databases">
        <title>Complete genome sequence of the organohalide-respiring Epsilonproteobacterium Sulfurospirillum halorespirans.</title>
        <authorList>
            <person name="Goris T."/>
            <person name="Zimmermann J."/>
            <person name="Schenz B."/>
            <person name="Lemos M."/>
            <person name="Hackermueller J."/>
            <person name="Diekert G."/>
        </authorList>
    </citation>
    <scope>NUCLEOTIDE SEQUENCE [LARGE SCALE GENOMIC DNA]</scope>
    <source>
        <strain>DSM 13726</strain>
        <strain evidence="12">PCE-M2</strain>
    </source>
</reference>
<dbReference type="PROSITE" id="PS00065">
    <property type="entry name" value="D_2_HYDROXYACID_DH_1"/>
    <property type="match status" value="1"/>
</dbReference>
<dbReference type="UniPathway" id="UPA00135">
    <property type="reaction ID" value="UER00196"/>
</dbReference>
<dbReference type="EC" id="1.1.1.95" evidence="9"/>
<name>A0A1D7THY3_9BACT</name>
<dbReference type="SUPFAM" id="SSF51735">
    <property type="entry name" value="NAD(P)-binding Rossmann-fold domains"/>
    <property type="match status" value="1"/>
</dbReference>
<dbReference type="PROSITE" id="PS51671">
    <property type="entry name" value="ACT"/>
    <property type="match status" value="1"/>
</dbReference>
<dbReference type="SUPFAM" id="SSF55021">
    <property type="entry name" value="ACT-like"/>
    <property type="match status" value="1"/>
</dbReference>
<dbReference type="PANTHER" id="PTHR42938:SF47">
    <property type="entry name" value="HYDROXYPYRUVATE REDUCTASE"/>
    <property type="match status" value="1"/>
</dbReference>
<comment type="similarity">
    <text evidence="3 9">Belongs to the D-isomer specific 2-hydroxyacid dehydrogenase family.</text>
</comment>
<organism evidence="11 12">
    <name type="scientific">Sulfurospirillum halorespirans DSM 13726</name>
    <dbReference type="NCBI Taxonomy" id="1193502"/>
    <lineage>
        <taxon>Bacteria</taxon>
        <taxon>Pseudomonadati</taxon>
        <taxon>Campylobacterota</taxon>
        <taxon>Epsilonproteobacteria</taxon>
        <taxon>Campylobacterales</taxon>
        <taxon>Sulfurospirillaceae</taxon>
        <taxon>Sulfurospirillum</taxon>
    </lineage>
</organism>
<comment type="catalytic activity">
    <reaction evidence="7">
        <text>(R)-2-hydroxyglutarate + NAD(+) = 2-oxoglutarate + NADH + H(+)</text>
        <dbReference type="Rhea" id="RHEA:49612"/>
        <dbReference type="ChEBI" id="CHEBI:15378"/>
        <dbReference type="ChEBI" id="CHEBI:15801"/>
        <dbReference type="ChEBI" id="CHEBI:16810"/>
        <dbReference type="ChEBI" id="CHEBI:57540"/>
        <dbReference type="ChEBI" id="CHEBI:57945"/>
        <dbReference type="EC" id="1.1.1.399"/>
    </reaction>
</comment>
<evidence type="ECO:0000259" key="10">
    <source>
        <dbReference type="PROSITE" id="PS51671"/>
    </source>
</evidence>
<dbReference type="GO" id="GO:0006564">
    <property type="term" value="P:L-serine biosynthetic process"/>
    <property type="evidence" value="ECO:0007669"/>
    <property type="project" value="UniProtKB-UniRule"/>
</dbReference>
<evidence type="ECO:0000313" key="11">
    <source>
        <dbReference type="EMBL" id="AOO64586.1"/>
    </source>
</evidence>
<evidence type="ECO:0000256" key="3">
    <source>
        <dbReference type="ARBA" id="ARBA00005854"/>
    </source>
</evidence>
<dbReference type="Gene3D" id="3.30.70.260">
    <property type="match status" value="1"/>
</dbReference>
<dbReference type="Pfam" id="PF00389">
    <property type="entry name" value="2-Hacid_dh"/>
    <property type="match status" value="1"/>
</dbReference>
<dbReference type="Proteomes" id="UP000094609">
    <property type="component" value="Chromosome"/>
</dbReference>
<dbReference type="InterPro" id="IPR006236">
    <property type="entry name" value="PGDH"/>
</dbReference>
<dbReference type="PATRIC" id="fig|1193502.14.peg.812"/>